<dbReference type="GO" id="GO:0046513">
    <property type="term" value="P:ceramide biosynthetic process"/>
    <property type="evidence" value="ECO:0007669"/>
    <property type="project" value="TreeGrafter"/>
</dbReference>
<comment type="similarity">
    <text evidence="2">Belongs to the sphingomyelin synthase family.</text>
</comment>
<dbReference type="RefSeq" id="XP_004255318.1">
    <property type="nucleotide sequence ID" value="XM_004255270.1"/>
</dbReference>
<dbReference type="GO" id="GO:0005886">
    <property type="term" value="C:plasma membrane"/>
    <property type="evidence" value="ECO:0007669"/>
    <property type="project" value="TreeGrafter"/>
</dbReference>
<comment type="subcellular location">
    <subcellularLocation>
        <location evidence="1">Membrane</location>
        <topology evidence="1">Multi-pass membrane protein</topology>
    </subcellularLocation>
</comment>
<evidence type="ECO:0000256" key="1">
    <source>
        <dbReference type="ARBA" id="ARBA00004141"/>
    </source>
</evidence>
<evidence type="ECO:0000313" key="12">
    <source>
        <dbReference type="Proteomes" id="UP000014680"/>
    </source>
</evidence>
<dbReference type="Proteomes" id="UP000014680">
    <property type="component" value="Unassembled WGS sequence"/>
</dbReference>
<keyword evidence="4 9" id="KW-0812">Transmembrane</keyword>
<feature type="transmembrane region" description="Helical" evidence="9">
    <location>
        <begin position="132"/>
        <end position="151"/>
    </location>
</feature>
<reference evidence="11 12" key="1">
    <citation type="submission" date="2012-10" db="EMBL/GenBank/DDBJ databases">
        <authorList>
            <person name="Zafar N."/>
            <person name="Inman J."/>
            <person name="Hall N."/>
            <person name="Lorenzi H."/>
            <person name="Caler E."/>
        </authorList>
    </citation>
    <scope>NUCLEOTIDE SEQUENCE [LARGE SCALE GENOMIC DNA]</scope>
    <source>
        <strain evidence="11 12">IP1</strain>
    </source>
</reference>
<dbReference type="EMBL" id="KB206750">
    <property type="protein sequence ID" value="ELP88547.1"/>
    <property type="molecule type" value="Genomic_DNA"/>
</dbReference>
<feature type="transmembrane region" description="Helical" evidence="9">
    <location>
        <begin position="255"/>
        <end position="273"/>
    </location>
</feature>
<evidence type="ECO:0000313" key="11">
    <source>
        <dbReference type="EMBL" id="ELP88547.1"/>
    </source>
</evidence>
<dbReference type="GO" id="GO:0005789">
    <property type="term" value="C:endoplasmic reticulum membrane"/>
    <property type="evidence" value="ECO:0007669"/>
    <property type="project" value="TreeGrafter"/>
</dbReference>
<evidence type="ECO:0000256" key="4">
    <source>
        <dbReference type="ARBA" id="ARBA00022692"/>
    </source>
</evidence>
<dbReference type="GeneID" id="14887526"/>
<keyword evidence="6 9" id="KW-1133">Transmembrane helix</keyword>
<dbReference type="Pfam" id="PF14360">
    <property type="entry name" value="PAP2_C"/>
    <property type="match status" value="1"/>
</dbReference>
<dbReference type="PANTHER" id="PTHR21290:SF25">
    <property type="entry name" value="SPHINGOMYELIN SYNTHASE-RELATED PROTEIN 1"/>
    <property type="match status" value="1"/>
</dbReference>
<protein>
    <recommendedName>
        <fullName evidence="10">Sphingomyelin synthase-like domain-containing protein</fullName>
    </recommendedName>
</protein>
<evidence type="ECO:0000256" key="8">
    <source>
        <dbReference type="ARBA" id="ARBA00023136"/>
    </source>
</evidence>
<feature type="transmembrane region" description="Helical" evidence="9">
    <location>
        <begin position="42"/>
        <end position="66"/>
    </location>
</feature>
<keyword evidence="7" id="KW-0443">Lipid metabolism</keyword>
<evidence type="ECO:0000256" key="5">
    <source>
        <dbReference type="ARBA" id="ARBA00022919"/>
    </source>
</evidence>
<evidence type="ECO:0000259" key="10">
    <source>
        <dbReference type="Pfam" id="PF14360"/>
    </source>
</evidence>
<evidence type="ECO:0000256" key="9">
    <source>
        <dbReference type="SAM" id="Phobius"/>
    </source>
</evidence>
<feature type="transmembrane region" description="Helical" evidence="9">
    <location>
        <begin position="228"/>
        <end position="248"/>
    </location>
</feature>
<dbReference type="InterPro" id="IPR025749">
    <property type="entry name" value="Sphingomyelin_synth-like_dom"/>
</dbReference>
<dbReference type="OrthoDB" id="26445at2759"/>
<dbReference type="AlphaFoldDB" id="L7FLF9"/>
<dbReference type="GO" id="GO:0047493">
    <property type="term" value="F:ceramide cholinephosphotransferase activity"/>
    <property type="evidence" value="ECO:0007669"/>
    <property type="project" value="TreeGrafter"/>
</dbReference>
<dbReference type="KEGG" id="eiv:EIN_335190"/>
<feature type="domain" description="Sphingomyelin synthase-like" evidence="10">
    <location>
        <begin position="182"/>
        <end position="274"/>
    </location>
</feature>
<keyword evidence="12" id="KW-1185">Reference proteome</keyword>
<keyword evidence="5" id="KW-0746">Sphingolipid metabolism</keyword>
<dbReference type="GO" id="GO:0033188">
    <property type="term" value="F:sphingomyelin synthase activity"/>
    <property type="evidence" value="ECO:0007669"/>
    <property type="project" value="TreeGrafter"/>
</dbReference>
<dbReference type="InterPro" id="IPR045221">
    <property type="entry name" value="Sphingomyelin_synth-like"/>
</dbReference>
<feature type="transmembrane region" description="Helical" evidence="9">
    <location>
        <begin position="99"/>
        <end position="120"/>
    </location>
</feature>
<evidence type="ECO:0000256" key="7">
    <source>
        <dbReference type="ARBA" id="ARBA00023098"/>
    </source>
</evidence>
<sequence length="314" mass="36704">MSREILIEISDPTVPPAGLAIFKTTCIDIGATYSSFKEFKKFLPVLFSIFWFICCGYWNSVFQVFAQERYTKWLSMNPDIPRDLILPDFFFKILPHLKQSWICDVYIGSYIVFSNFRFLFSKYRSCIVKRYFLLNGVLFLMRSFSIFFTIMPDPSLSQSDIKYNPFIEGFYLMFGIHKTTYDCMFSGHTASIMLCTLMWHHYAGVVPILDVDVCGKCRKMVSKTGYPLGVSLTSLFAWVYFLFGVLLFCMTHLHYFVDIYIGGVVTFLLFKMYNNYVTTMYTRDNAFNSFLRWFEQGAFDVTDVVGEQLDDELI</sequence>
<dbReference type="PANTHER" id="PTHR21290">
    <property type="entry name" value="SPHINGOMYELIN SYNTHETASE"/>
    <property type="match status" value="1"/>
</dbReference>
<proteinExistence type="inferred from homology"/>
<evidence type="ECO:0000256" key="3">
    <source>
        <dbReference type="ARBA" id="ARBA00022679"/>
    </source>
</evidence>
<dbReference type="VEuPathDB" id="AmoebaDB:EIN_335190"/>
<evidence type="ECO:0000256" key="2">
    <source>
        <dbReference type="ARBA" id="ARBA00005441"/>
    </source>
</evidence>
<organism evidence="11 12">
    <name type="scientific">Entamoeba invadens IP1</name>
    <dbReference type="NCBI Taxonomy" id="370355"/>
    <lineage>
        <taxon>Eukaryota</taxon>
        <taxon>Amoebozoa</taxon>
        <taxon>Evosea</taxon>
        <taxon>Archamoebae</taxon>
        <taxon>Mastigamoebida</taxon>
        <taxon>Entamoebidae</taxon>
        <taxon>Entamoeba</taxon>
    </lineage>
</organism>
<gene>
    <name evidence="11" type="ORF">EIN_335190</name>
</gene>
<keyword evidence="3" id="KW-0808">Transferase</keyword>
<dbReference type="GO" id="GO:0000139">
    <property type="term" value="C:Golgi membrane"/>
    <property type="evidence" value="ECO:0007669"/>
    <property type="project" value="TreeGrafter"/>
</dbReference>
<accession>L7FLF9</accession>
<dbReference type="OMA" id="ARHAYFI"/>
<name>L7FLF9_ENTIV</name>
<evidence type="ECO:0000256" key="6">
    <source>
        <dbReference type="ARBA" id="ARBA00022989"/>
    </source>
</evidence>
<keyword evidence="8 9" id="KW-0472">Membrane</keyword>